<dbReference type="InterPro" id="IPR032816">
    <property type="entry name" value="VTT_dom"/>
</dbReference>
<evidence type="ECO:0000256" key="7">
    <source>
        <dbReference type="SAM" id="Phobius"/>
    </source>
</evidence>
<evidence type="ECO:0000256" key="4">
    <source>
        <dbReference type="ARBA" id="ARBA00022989"/>
    </source>
</evidence>
<dbReference type="AlphaFoldDB" id="A0A9P6D752"/>
<dbReference type="EMBL" id="MU154562">
    <property type="protein sequence ID" value="KAF9495366.1"/>
    <property type="molecule type" value="Genomic_DNA"/>
</dbReference>
<evidence type="ECO:0000256" key="5">
    <source>
        <dbReference type="ARBA" id="ARBA00023136"/>
    </source>
</evidence>
<keyword evidence="4 7" id="KW-1133">Transmembrane helix</keyword>
<dbReference type="OrthoDB" id="3364966at2759"/>
<reference evidence="9" key="1">
    <citation type="submission" date="2020-11" db="EMBL/GenBank/DDBJ databases">
        <authorList>
            <consortium name="DOE Joint Genome Institute"/>
            <person name="Ahrendt S."/>
            <person name="Riley R."/>
            <person name="Andreopoulos W."/>
            <person name="Labutti K."/>
            <person name="Pangilinan J."/>
            <person name="Ruiz-Duenas F.J."/>
            <person name="Barrasa J.M."/>
            <person name="Sanchez-Garcia M."/>
            <person name="Camarero S."/>
            <person name="Miyauchi S."/>
            <person name="Serrano A."/>
            <person name="Linde D."/>
            <person name="Babiker R."/>
            <person name="Drula E."/>
            <person name="Ayuso-Fernandez I."/>
            <person name="Pacheco R."/>
            <person name="Padilla G."/>
            <person name="Ferreira P."/>
            <person name="Barriuso J."/>
            <person name="Kellner H."/>
            <person name="Castanera R."/>
            <person name="Alfaro M."/>
            <person name="Ramirez L."/>
            <person name="Pisabarro A.G."/>
            <person name="Kuo A."/>
            <person name="Tritt A."/>
            <person name="Lipzen A."/>
            <person name="He G."/>
            <person name="Yan M."/>
            <person name="Ng V."/>
            <person name="Cullen D."/>
            <person name="Martin F."/>
            <person name="Rosso M.-N."/>
            <person name="Henrissat B."/>
            <person name="Hibbett D."/>
            <person name="Martinez A.T."/>
            <person name="Grigoriev I.V."/>
        </authorList>
    </citation>
    <scope>NUCLEOTIDE SEQUENCE</scope>
    <source>
        <strain evidence="9">ATCC 90797</strain>
    </source>
</reference>
<feature type="region of interest" description="Disordered" evidence="6">
    <location>
        <begin position="659"/>
        <end position="684"/>
    </location>
</feature>
<keyword evidence="3" id="KW-0732">Signal</keyword>
<organism evidence="9 10">
    <name type="scientific">Pleurotus eryngii</name>
    <name type="common">Boletus of the steppes</name>
    <dbReference type="NCBI Taxonomy" id="5323"/>
    <lineage>
        <taxon>Eukaryota</taxon>
        <taxon>Fungi</taxon>
        <taxon>Dikarya</taxon>
        <taxon>Basidiomycota</taxon>
        <taxon>Agaricomycotina</taxon>
        <taxon>Agaricomycetes</taxon>
        <taxon>Agaricomycetidae</taxon>
        <taxon>Agaricales</taxon>
        <taxon>Pleurotineae</taxon>
        <taxon>Pleurotaceae</taxon>
        <taxon>Pleurotus</taxon>
    </lineage>
</organism>
<dbReference type="Proteomes" id="UP000807025">
    <property type="component" value="Unassembled WGS sequence"/>
</dbReference>
<keyword evidence="10" id="KW-1185">Reference proteome</keyword>
<dbReference type="Pfam" id="PF09335">
    <property type="entry name" value="VTT_dom"/>
    <property type="match status" value="1"/>
</dbReference>
<accession>A0A9P6D752</accession>
<feature type="compositionally biased region" description="Polar residues" evidence="6">
    <location>
        <begin position="673"/>
        <end position="684"/>
    </location>
</feature>
<feature type="compositionally biased region" description="Polar residues" evidence="6">
    <location>
        <begin position="1"/>
        <end position="11"/>
    </location>
</feature>
<evidence type="ECO:0000256" key="6">
    <source>
        <dbReference type="SAM" id="MobiDB-lite"/>
    </source>
</evidence>
<dbReference type="GO" id="GO:0016020">
    <property type="term" value="C:membrane"/>
    <property type="evidence" value="ECO:0007669"/>
    <property type="project" value="UniProtKB-SubCell"/>
</dbReference>
<feature type="region of interest" description="Disordered" evidence="6">
    <location>
        <begin position="1"/>
        <end position="74"/>
    </location>
</feature>
<protein>
    <recommendedName>
        <fullName evidence="8">VTT domain-containing protein</fullName>
    </recommendedName>
</protein>
<sequence>MAASSTSTSLQPLPASTGRRRSNSNLPQLQLLSSASASSSSSSSAPPPLSPVDSTCSDSSSPTISTPADDVPLTHSSAKQQSNMLFIVAARLFDWANPAQPNSVPPFDDDLVLPLSASHHHTAFDIPEKQSVRHAWSAWYHGIPPVNTPLIIVILSFPASTLLVLLVLTSLPISLSWPRTLTDLSQLGRQLHGYSQAGWIPFLHVIAAMSVTAVWKHAWSIPGAVIWNVLAGALFSPLYATILLTLLTTLGSVLASQLAKPLAPFLTYAFPKALAMTRTALALEPPPPADASIPLTPIAAPITRSRGQGAGRSALYPPLTTPAFSLSVSPPTPSSLPSTPSTPLTSSSPNHSKPAQANAKHQKQKSAAWVRLSVLRLIGIVPWSGINIACGVTAVPVKDSALGAFIGSLPWTAVTCQIGDILQTLASSTSSLSSSSSPGSAADLMSSLPSASSASAAVAAAAAAASAALLSSINSTVPSSPLDATTTASLHNTLHSSSLTSGALGALYTQTIQTILLSPEILFKLVFLTVLSLAPILGRERLRAFVEGKTASSSSASSVDDAEEQEVGDQGNVGNDVQGSPSAGGNACVANANACISNARRKLGVGVNGGGGSPNGLGNGHVKKRRRHYKRFSSLSMPHFPNLPTINLPHLPNLPHLSHNTHDTHNTHKSLTDLPQTSATTPSQDVKSWREHLRATLSSVGGAIGGVGAGVAEVVGGPEWRRRERERELEVLVREKHGMEREV</sequence>
<feature type="domain" description="VTT" evidence="8">
    <location>
        <begin position="361"/>
        <end position="420"/>
    </location>
</feature>
<feature type="compositionally biased region" description="Low complexity" evidence="6">
    <location>
        <begin position="326"/>
        <end position="349"/>
    </location>
</feature>
<evidence type="ECO:0000256" key="1">
    <source>
        <dbReference type="ARBA" id="ARBA00004141"/>
    </source>
</evidence>
<comment type="subcellular location">
    <subcellularLocation>
        <location evidence="1">Membrane</location>
        <topology evidence="1">Multi-pass membrane protein</topology>
    </subcellularLocation>
</comment>
<name>A0A9P6D752_PLEER</name>
<evidence type="ECO:0000313" key="9">
    <source>
        <dbReference type="EMBL" id="KAF9495366.1"/>
    </source>
</evidence>
<keyword evidence="5 7" id="KW-0472">Membrane</keyword>
<feature type="compositionally biased region" description="Low complexity" evidence="6">
    <location>
        <begin position="51"/>
        <end position="70"/>
    </location>
</feature>
<evidence type="ECO:0000256" key="2">
    <source>
        <dbReference type="ARBA" id="ARBA00022692"/>
    </source>
</evidence>
<keyword evidence="2 7" id="KW-0812">Transmembrane</keyword>
<evidence type="ECO:0000259" key="8">
    <source>
        <dbReference type="Pfam" id="PF09335"/>
    </source>
</evidence>
<dbReference type="PANTHER" id="PTHR43220">
    <property type="match status" value="1"/>
</dbReference>
<proteinExistence type="predicted"/>
<evidence type="ECO:0000313" key="10">
    <source>
        <dbReference type="Proteomes" id="UP000807025"/>
    </source>
</evidence>
<feature type="region of interest" description="Disordered" evidence="6">
    <location>
        <begin position="326"/>
        <end position="363"/>
    </location>
</feature>
<dbReference type="InterPro" id="IPR045014">
    <property type="entry name" value="TM41A/B"/>
</dbReference>
<feature type="transmembrane region" description="Helical" evidence="7">
    <location>
        <begin position="225"/>
        <end position="250"/>
    </location>
</feature>
<dbReference type="PANTHER" id="PTHR43220:SF21">
    <property type="entry name" value="TRANSMEMBRANE PROTEIN 41A"/>
    <property type="match status" value="1"/>
</dbReference>
<feature type="compositionally biased region" description="Polar residues" evidence="6">
    <location>
        <begin position="572"/>
        <end position="581"/>
    </location>
</feature>
<gene>
    <name evidence="9" type="ORF">BDN71DRAFT_1447511</name>
</gene>
<feature type="region of interest" description="Disordered" evidence="6">
    <location>
        <begin position="553"/>
        <end position="583"/>
    </location>
</feature>
<feature type="transmembrane region" description="Helical" evidence="7">
    <location>
        <begin position="150"/>
        <end position="177"/>
    </location>
</feature>
<evidence type="ECO:0000256" key="3">
    <source>
        <dbReference type="ARBA" id="ARBA00022729"/>
    </source>
</evidence>
<feature type="transmembrane region" description="Helical" evidence="7">
    <location>
        <begin position="198"/>
        <end position="219"/>
    </location>
</feature>
<comment type="caution">
    <text evidence="9">The sequence shown here is derived from an EMBL/GenBank/DDBJ whole genome shotgun (WGS) entry which is preliminary data.</text>
</comment>
<feature type="compositionally biased region" description="Low complexity" evidence="6">
    <location>
        <begin position="23"/>
        <end position="44"/>
    </location>
</feature>